<gene>
    <name evidence="2" type="ORF">FJY75_06550</name>
</gene>
<reference evidence="2" key="1">
    <citation type="submission" date="2019-03" db="EMBL/GenBank/DDBJ databases">
        <title>Lake Tanganyika Metagenome-Assembled Genomes (MAGs).</title>
        <authorList>
            <person name="Tran P."/>
        </authorList>
    </citation>
    <scope>NUCLEOTIDE SEQUENCE</scope>
    <source>
        <strain evidence="2">M_DeepCast_400m_m2_100</strain>
    </source>
</reference>
<dbReference type="PROSITE" id="PS50853">
    <property type="entry name" value="FN3"/>
    <property type="match status" value="1"/>
</dbReference>
<dbReference type="EMBL" id="VGIY01000133">
    <property type="protein sequence ID" value="MBM3317497.1"/>
    <property type="molecule type" value="Genomic_DNA"/>
</dbReference>
<comment type="caution">
    <text evidence="2">The sequence shown here is derived from an EMBL/GenBank/DDBJ whole genome shotgun (WGS) entry which is preliminary data.</text>
</comment>
<dbReference type="Proteomes" id="UP000748308">
    <property type="component" value="Unassembled WGS sequence"/>
</dbReference>
<dbReference type="InterPro" id="IPR013783">
    <property type="entry name" value="Ig-like_fold"/>
</dbReference>
<dbReference type="SMART" id="SM00060">
    <property type="entry name" value="FN3"/>
    <property type="match status" value="1"/>
</dbReference>
<dbReference type="InterPro" id="IPR012334">
    <property type="entry name" value="Pectin_lyas_fold"/>
</dbReference>
<dbReference type="SUPFAM" id="SSF51126">
    <property type="entry name" value="Pectin lyase-like"/>
    <property type="match status" value="1"/>
</dbReference>
<sequence>MGMVAVLLAAGCGQEEPADTIPPARIGDLAVAAVTQSTVGLTWTATGGDGDEGRASSYDLRYIEGVLTEENWPLALPAEGEPEPGEAGTRQSMTVSGLRPATDYGFAVRAADQAGNLSAMSNVAPARTLSPAGGWIVSADGAGHFSTIAAAVAAAADGDTILVRPGLYAEALSLEGRTLALFGAGAESTVVSYGTAGQDVPVLRIRGGEVVLRDLRLTQEFIACGVGLRCGAGAIVRLERCALLWCGISAESSSLALDRCTVWALPPMLCDMIVPLIDLVDSPAHCAHGIVGGAPQVRCSGAGAFSAECSDFWQIAFTGCPSPVGSGGNIGRDPLFADPSPEGSDFRLLPTSPCLPGQTPGCGGMGAFGAFEP</sequence>
<evidence type="ECO:0000313" key="2">
    <source>
        <dbReference type="EMBL" id="MBM3317497.1"/>
    </source>
</evidence>
<dbReference type="Gene3D" id="2.160.20.10">
    <property type="entry name" value="Single-stranded right-handed beta-helix, Pectin lyase-like"/>
    <property type="match status" value="1"/>
</dbReference>
<dbReference type="InterPro" id="IPR003961">
    <property type="entry name" value="FN3_dom"/>
</dbReference>
<dbReference type="Pfam" id="PF00041">
    <property type="entry name" value="fn3"/>
    <property type="match status" value="1"/>
</dbReference>
<name>A0A937XAW0_UNCEI</name>
<evidence type="ECO:0000259" key="1">
    <source>
        <dbReference type="PROSITE" id="PS50853"/>
    </source>
</evidence>
<accession>A0A937XAW0</accession>
<evidence type="ECO:0000313" key="3">
    <source>
        <dbReference type="Proteomes" id="UP000748308"/>
    </source>
</evidence>
<dbReference type="SUPFAM" id="SSF49265">
    <property type="entry name" value="Fibronectin type III"/>
    <property type="match status" value="1"/>
</dbReference>
<dbReference type="InterPro" id="IPR011050">
    <property type="entry name" value="Pectin_lyase_fold/virulence"/>
</dbReference>
<dbReference type="AlphaFoldDB" id="A0A937XAW0"/>
<dbReference type="Gene3D" id="2.60.40.10">
    <property type="entry name" value="Immunoglobulins"/>
    <property type="match status" value="1"/>
</dbReference>
<organism evidence="2 3">
    <name type="scientific">Eiseniibacteriota bacterium</name>
    <dbReference type="NCBI Taxonomy" id="2212470"/>
    <lineage>
        <taxon>Bacteria</taxon>
        <taxon>Candidatus Eiseniibacteriota</taxon>
    </lineage>
</organism>
<protein>
    <submittedName>
        <fullName evidence="2">Fibronectin type III domain-containing protein</fullName>
    </submittedName>
</protein>
<dbReference type="InterPro" id="IPR036116">
    <property type="entry name" value="FN3_sf"/>
</dbReference>
<feature type="domain" description="Fibronectin type-III" evidence="1">
    <location>
        <begin position="22"/>
        <end position="131"/>
    </location>
</feature>
<proteinExistence type="predicted"/>
<dbReference type="CDD" id="cd00063">
    <property type="entry name" value="FN3"/>
    <property type="match status" value="1"/>
</dbReference>